<sequence length="81" mass="8981">MFSLAYECCWYLLFTGGEGTRTETRMPKVESLTFHTGRRLVARLTPSVTCSIQMSAERVRPSTVNAAVLRTAPAICPRQAS</sequence>
<proteinExistence type="predicted"/>
<organism evidence="1 2">
    <name type="scientific">Plakobranchus ocellatus</name>
    <dbReference type="NCBI Taxonomy" id="259542"/>
    <lineage>
        <taxon>Eukaryota</taxon>
        <taxon>Metazoa</taxon>
        <taxon>Spiralia</taxon>
        <taxon>Lophotrochozoa</taxon>
        <taxon>Mollusca</taxon>
        <taxon>Gastropoda</taxon>
        <taxon>Heterobranchia</taxon>
        <taxon>Euthyneura</taxon>
        <taxon>Panpulmonata</taxon>
        <taxon>Sacoglossa</taxon>
        <taxon>Placobranchoidea</taxon>
        <taxon>Plakobranchidae</taxon>
        <taxon>Plakobranchus</taxon>
    </lineage>
</organism>
<protein>
    <recommendedName>
        <fullName evidence="3">Secreted protein</fullName>
    </recommendedName>
</protein>
<evidence type="ECO:0008006" key="3">
    <source>
        <dbReference type="Google" id="ProtNLM"/>
    </source>
</evidence>
<keyword evidence="2" id="KW-1185">Reference proteome</keyword>
<dbReference type="Proteomes" id="UP000735302">
    <property type="component" value="Unassembled WGS sequence"/>
</dbReference>
<dbReference type="EMBL" id="BLXT01001900">
    <property type="protein sequence ID" value="GFN88994.1"/>
    <property type="molecule type" value="Genomic_DNA"/>
</dbReference>
<name>A0AAV3Z1D3_9GAST</name>
<evidence type="ECO:0000313" key="2">
    <source>
        <dbReference type="Proteomes" id="UP000735302"/>
    </source>
</evidence>
<dbReference type="AlphaFoldDB" id="A0AAV3Z1D3"/>
<evidence type="ECO:0000313" key="1">
    <source>
        <dbReference type="EMBL" id="GFN88994.1"/>
    </source>
</evidence>
<comment type="caution">
    <text evidence="1">The sequence shown here is derived from an EMBL/GenBank/DDBJ whole genome shotgun (WGS) entry which is preliminary data.</text>
</comment>
<accession>A0AAV3Z1D3</accession>
<reference evidence="1 2" key="1">
    <citation type="journal article" date="2021" name="Elife">
        <title>Chloroplast acquisition without the gene transfer in kleptoplastic sea slugs, Plakobranchus ocellatus.</title>
        <authorList>
            <person name="Maeda T."/>
            <person name="Takahashi S."/>
            <person name="Yoshida T."/>
            <person name="Shimamura S."/>
            <person name="Takaki Y."/>
            <person name="Nagai Y."/>
            <person name="Toyoda A."/>
            <person name="Suzuki Y."/>
            <person name="Arimoto A."/>
            <person name="Ishii H."/>
            <person name="Satoh N."/>
            <person name="Nishiyama T."/>
            <person name="Hasebe M."/>
            <person name="Maruyama T."/>
            <person name="Minagawa J."/>
            <person name="Obokata J."/>
            <person name="Shigenobu S."/>
        </authorList>
    </citation>
    <scope>NUCLEOTIDE SEQUENCE [LARGE SCALE GENOMIC DNA]</scope>
</reference>
<gene>
    <name evidence="1" type="ORF">PoB_001550000</name>
</gene>